<gene>
    <name evidence="1" type="ORF">A1507_21275</name>
</gene>
<protein>
    <submittedName>
        <fullName evidence="1">Uncharacterized protein</fullName>
    </submittedName>
</protein>
<proteinExistence type="predicted"/>
<reference evidence="1 2" key="1">
    <citation type="submission" date="2016-03" db="EMBL/GenBank/DDBJ databases">
        <authorList>
            <person name="Ploux O."/>
        </authorList>
    </citation>
    <scope>NUCLEOTIDE SEQUENCE [LARGE SCALE GENOMIC DNA]</scope>
    <source>
        <strain evidence="1 2">R-45378</strain>
    </source>
</reference>
<evidence type="ECO:0000313" key="1">
    <source>
        <dbReference type="EMBL" id="OAI10832.1"/>
    </source>
</evidence>
<dbReference type="AlphaFoldDB" id="A0A177MYW0"/>
<organism evidence="1 2">
    <name type="scientific">Methylomonas koyamae</name>
    <dbReference type="NCBI Taxonomy" id="702114"/>
    <lineage>
        <taxon>Bacteria</taxon>
        <taxon>Pseudomonadati</taxon>
        <taxon>Pseudomonadota</taxon>
        <taxon>Gammaproteobacteria</taxon>
        <taxon>Methylococcales</taxon>
        <taxon>Methylococcaceae</taxon>
        <taxon>Methylomonas</taxon>
    </lineage>
</organism>
<accession>A0A177MYW0</accession>
<dbReference type="Proteomes" id="UP000077857">
    <property type="component" value="Unassembled WGS sequence"/>
</dbReference>
<dbReference type="EMBL" id="LUUJ01000129">
    <property type="protein sequence ID" value="OAI10832.1"/>
    <property type="molecule type" value="Genomic_DNA"/>
</dbReference>
<evidence type="ECO:0000313" key="2">
    <source>
        <dbReference type="Proteomes" id="UP000077857"/>
    </source>
</evidence>
<comment type="caution">
    <text evidence="1">The sequence shown here is derived from an EMBL/GenBank/DDBJ whole genome shotgun (WGS) entry which is preliminary data.</text>
</comment>
<name>A0A177MYW0_9GAMM</name>
<sequence length="116" mass="13560">MLLCGNLLPIRLQSKPHFLSVRSVSVEVDYENYEIVSVFQDYALIDAESYQRNYQTYNGRPLPVGYYVVNWPEHIRVRRFDERAVFHGPFPSRMEAASALNRLTVNAAAFRRHKLL</sequence>